<protein>
    <submittedName>
        <fullName evidence="1">Uncharacterized protein</fullName>
    </submittedName>
</protein>
<keyword evidence="2" id="KW-1185">Reference proteome</keyword>
<reference evidence="1 2" key="1">
    <citation type="submission" date="2024-05" db="EMBL/GenBank/DDBJ databases">
        <title>Genome sequencing and assembly of Indian major carp, Cirrhinus mrigala (Hamilton, 1822).</title>
        <authorList>
            <person name="Mohindra V."/>
            <person name="Chowdhury L.M."/>
            <person name="Lal K."/>
            <person name="Jena J.K."/>
        </authorList>
    </citation>
    <scope>NUCLEOTIDE SEQUENCE [LARGE SCALE GENOMIC DNA]</scope>
    <source>
        <strain evidence="1">CM1030</strain>
        <tissue evidence="1">Blood</tissue>
    </source>
</reference>
<dbReference type="AlphaFoldDB" id="A0ABD0MKL5"/>
<sequence length="194" mass="22484">MQTYGLEWRQVTSILLDNCAVMRGKKSGLETQARKENPYLLDVSGDTVHMVSNAAKALMSPFSTEVENFCSDVYYDIEKSPKQKEIFSEFQSLLHLPSKSLIRPISNRFLQMLEVCTRLNELMDVLVVHYYYVLEMKNTNTIEEKTRAEILQQEQATTSRMGTQANLDRKARTSVLFTEFDRFKVMVDMFRGIL</sequence>
<organism evidence="1 2">
    <name type="scientific">Cirrhinus mrigala</name>
    <name type="common">Mrigala</name>
    <dbReference type="NCBI Taxonomy" id="683832"/>
    <lineage>
        <taxon>Eukaryota</taxon>
        <taxon>Metazoa</taxon>
        <taxon>Chordata</taxon>
        <taxon>Craniata</taxon>
        <taxon>Vertebrata</taxon>
        <taxon>Euteleostomi</taxon>
        <taxon>Actinopterygii</taxon>
        <taxon>Neopterygii</taxon>
        <taxon>Teleostei</taxon>
        <taxon>Ostariophysi</taxon>
        <taxon>Cypriniformes</taxon>
        <taxon>Cyprinidae</taxon>
        <taxon>Labeoninae</taxon>
        <taxon>Labeonini</taxon>
        <taxon>Cirrhinus</taxon>
    </lineage>
</organism>
<gene>
    <name evidence="1" type="ORF">M9458_055165</name>
</gene>
<dbReference type="PANTHER" id="PTHR37162:SF1">
    <property type="entry name" value="BED-TYPE DOMAIN-CONTAINING PROTEIN"/>
    <property type="match status" value="1"/>
</dbReference>
<evidence type="ECO:0000313" key="2">
    <source>
        <dbReference type="Proteomes" id="UP001529510"/>
    </source>
</evidence>
<dbReference type="PANTHER" id="PTHR37162">
    <property type="entry name" value="HAT FAMILY DIMERISATION DOMAINCONTAINING PROTEIN-RELATED"/>
    <property type="match status" value="1"/>
</dbReference>
<proteinExistence type="predicted"/>
<dbReference type="EMBL" id="JAMKFB020000399">
    <property type="protein sequence ID" value="KAL0149638.1"/>
    <property type="molecule type" value="Genomic_DNA"/>
</dbReference>
<accession>A0ABD0MKL5</accession>
<name>A0ABD0MKL5_CIRMR</name>
<dbReference type="Proteomes" id="UP001529510">
    <property type="component" value="Unassembled WGS sequence"/>
</dbReference>
<comment type="caution">
    <text evidence="1">The sequence shown here is derived from an EMBL/GenBank/DDBJ whole genome shotgun (WGS) entry which is preliminary data.</text>
</comment>
<evidence type="ECO:0000313" key="1">
    <source>
        <dbReference type="EMBL" id="KAL0149638.1"/>
    </source>
</evidence>